<comment type="caution">
    <text evidence="2">The sequence shown here is derived from an EMBL/GenBank/DDBJ whole genome shotgun (WGS) entry which is preliminary data.</text>
</comment>
<feature type="non-terminal residue" evidence="2">
    <location>
        <position position="1"/>
    </location>
</feature>
<name>A0A9N9KDS4_9GLOM</name>
<keyword evidence="3" id="KW-1185">Reference proteome</keyword>
<feature type="compositionally biased region" description="Basic and acidic residues" evidence="1">
    <location>
        <begin position="139"/>
        <end position="148"/>
    </location>
</feature>
<evidence type="ECO:0000313" key="3">
    <source>
        <dbReference type="Proteomes" id="UP000789405"/>
    </source>
</evidence>
<feature type="compositionally biased region" description="Low complexity" evidence="1">
    <location>
        <begin position="112"/>
        <end position="121"/>
    </location>
</feature>
<dbReference type="Proteomes" id="UP000789405">
    <property type="component" value="Unassembled WGS sequence"/>
</dbReference>
<feature type="compositionally biased region" description="Basic and acidic residues" evidence="1">
    <location>
        <begin position="92"/>
        <end position="111"/>
    </location>
</feature>
<evidence type="ECO:0000313" key="2">
    <source>
        <dbReference type="EMBL" id="CAG8823891.1"/>
    </source>
</evidence>
<organism evidence="2 3">
    <name type="scientific">Dentiscutata erythropus</name>
    <dbReference type="NCBI Taxonomy" id="1348616"/>
    <lineage>
        <taxon>Eukaryota</taxon>
        <taxon>Fungi</taxon>
        <taxon>Fungi incertae sedis</taxon>
        <taxon>Mucoromycota</taxon>
        <taxon>Glomeromycotina</taxon>
        <taxon>Glomeromycetes</taxon>
        <taxon>Diversisporales</taxon>
        <taxon>Gigasporaceae</taxon>
        <taxon>Dentiscutata</taxon>
    </lineage>
</organism>
<feature type="compositionally biased region" description="Polar residues" evidence="1">
    <location>
        <begin position="67"/>
        <end position="90"/>
    </location>
</feature>
<sequence>RDINERNNRYESGRHHFRNKRDPRSNQNTNTQNTNSETNSSRESQSIGNNLRNRSEYRGGRGGRSYVNESRTSPSENQGISEDSSANQIKDNVVKESLREENRSKVPKEKISSSPSTSSSSNQKTFRNNNRSKISSKKVSLDEIKDVRTSITHGLTTST</sequence>
<feature type="compositionally biased region" description="Polar residues" evidence="1">
    <location>
        <begin position="122"/>
        <end position="133"/>
    </location>
</feature>
<protein>
    <submittedName>
        <fullName evidence="2">28421_t:CDS:1</fullName>
    </submittedName>
</protein>
<feature type="compositionally biased region" description="Polar residues" evidence="1">
    <location>
        <begin position="149"/>
        <end position="159"/>
    </location>
</feature>
<dbReference type="EMBL" id="CAJVPY010064055">
    <property type="protein sequence ID" value="CAG8823891.1"/>
    <property type="molecule type" value="Genomic_DNA"/>
</dbReference>
<accession>A0A9N9KDS4</accession>
<feature type="non-terminal residue" evidence="2">
    <location>
        <position position="159"/>
    </location>
</feature>
<gene>
    <name evidence="2" type="ORF">DERYTH_LOCUS27587</name>
</gene>
<evidence type="ECO:0000256" key="1">
    <source>
        <dbReference type="SAM" id="MobiDB-lite"/>
    </source>
</evidence>
<reference evidence="2" key="1">
    <citation type="submission" date="2021-06" db="EMBL/GenBank/DDBJ databases">
        <authorList>
            <person name="Kallberg Y."/>
            <person name="Tangrot J."/>
            <person name="Rosling A."/>
        </authorList>
    </citation>
    <scope>NUCLEOTIDE SEQUENCE</scope>
    <source>
        <strain evidence="2">MA453B</strain>
    </source>
</reference>
<feature type="compositionally biased region" description="Basic and acidic residues" evidence="1">
    <location>
        <begin position="1"/>
        <end position="24"/>
    </location>
</feature>
<feature type="compositionally biased region" description="Low complexity" evidence="1">
    <location>
        <begin position="25"/>
        <end position="46"/>
    </location>
</feature>
<proteinExistence type="predicted"/>
<feature type="region of interest" description="Disordered" evidence="1">
    <location>
        <begin position="1"/>
        <end position="159"/>
    </location>
</feature>
<dbReference type="AlphaFoldDB" id="A0A9N9KDS4"/>